<sequence length="248" mass="27049">MYARIKKLVSPVFVLGTFILVGLSSCTTAQVQQALGGVMQQTGQTGTLTQSEVASGLKQALSQGVTKGANEASQTDGFYKNSLIRIPFPPDVQRVESTLRSLGLGNEVDKFILSLNRGAEDAAKSAAPIFLNAIKQLTIADAWNILRGEKDAATQFLKRTTTSQLTATFSPIMKQSLDKVSATKYYSELVTRYNKIPLVKKVNPDLESYATQKAIDGLFTLVAQEEANIRENPVARTTELLRRVFGSR</sequence>
<dbReference type="Pfam" id="PF13852">
    <property type="entry name" value="DUF4197"/>
    <property type="match status" value="1"/>
</dbReference>
<feature type="chain" id="PRO_5018308502" evidence="1">
    <location>
        <begin position="30"/>
        <end position="248"/>
    </location>
</feature>
<dbReference type="EMBL" id="RJJE01000009">
    <property type="protein sequence ID" value="RNI29675.1"/>
    <property type="molecule type" value="Genomic_DNA"/>
</dbReference>
<evidence type="ECO:0000256" key="1">
    <source>
        <dbReference type="SAM" id="SignalP"/>
    </source>
</evidence>
<accession>A0A3M9MWZ4</accession>
<evidence type="ECO:0000313" key="3">
    <source>
        <dbReference type="Proteomes" id="UP000271010"/>
    </source>
</evidence>
<reference evidence="2 3" key="1">
    <citation type="submission" date="2018-11" db="EMBL/GenBank/DDBJ databases">
        <title>Rufibacter latericius sp. nov., isolated from water in Baiyang Lake.</title>
        <authorList>
            <person name="Yang Y."/>
        </authorList>
    </citation>
    <scope>NUCLEOTIDE SEQUENCE [LARGE SCALE GENOMIC DNA]</scope>
    <source>
        <strain evidence="2 3">MCC P1</strain>
    </source>
</reference>
<comment type="caution">
    <text evidence="2">The sequence shown here is derived from an EMBL/GenBank/DDBJ whole genome shotgun (WGS) entry which is preliminary data.</text>
</comment>
<dbReference type="PROSITE" id="PS51257">
    <property type="entry name" value="PROKAR_LIPOPROTEIN"/>
    <property type="match status" value="1"/>
</dbReference>
<protein>
    <submittedName>
        <fullName evidence="2">DUF4197 domain-containing protein</fullName>
    </submittedName>
</protein>
<dbReference type="AlphaFoldDB" id="A0A3M9MWZ4"/>
<feature type="signal peptide" evidence="1">
    <location>
        <begin position="1"/>
        <end position="29"/>
    </location>
</feature>
<evidence type="ECO:0000313" key="2">
    <source>
        <dbReference type="EMBL" id="RNI29675.1"/>
    </source>
</evidence>
<gene>
    <name evidence="2" type="ORF">EFA69_08950</name>
</gene>
<organism evidence="2 3">
    <name type="scientific">Rufibacter immobilis</name>
    <dbReference type="NCBI Taxonomy" id="1348778"/>
    <lineage>
        <taxon>Bacteria</taxon>
        <taxon>Pseudomonadati</taxon>
        <taxon>Bacteroidota</taxon>
        <taxon>Cytophagia</taxon>
        <taxon>Cytophagales</taxon>
        <taxon>Hymenobacteraceae</taxon>
        <taxon>Rufibacter</taxon>
    </lineage>
</organism>
<dbReference type="RefSeq" id="WP_123132759.1">
    <property type="nucleotide sequence ID" value="NZ_RJJE01000009.1"/>
</dbReference>
<proteinExistence type="predicted"/>
<keyword evidence="1" id="KW-0732">Signal</keyword>
<dbReference type="OrthoDB" id="5292580at2"/>
<keyword evidence="3" id="KW-1185">Reference proteome</keyword>
<name>A0A3M9MWZ4_9BACT</name>
<dbReference type="Proteomes" id="UP000271010">
    <property type="component" value="Unassembled WGS sequence"/>
</dbReference>
<dbReference type="InterPro" id="IPR025245">
    <property type="entry name" value="DUF4197"/>
</dbReference>